<evidence type="ECO:0000256" key="1">
    <source>
        <dbReference type="ARBA" id="ARBA00010062"/>
    </source>
</evidence>
<dbReference type="CDD" id="cd06326">
    <property type="entry name" value="PBP1_ABC_ligand_binding-like"/>
    <property type="match status" value="1"/>
</dbReference>
<dbReference type="EMBL" id="CP157675">
    <property type="protein sequence ID" value="XBP70544.1"/>
    <property type="molecule type" value="Genomic_DNA"/>
</dbReference>
<dbReference type="Pfam" id="PF13458">
    <property type="entry name" value="Peripla_BP_6"/>
    <property type="match status" value="1"/>
</dbReference>
<feature type="chain" id="PRO_5043560203" evidence="3">
    <location>
        <begin position="23"/>
        <end position="378"/>
    </location>
</feature>
<dbReference type="InterPro" id="IPR028081">
    <property type="entry name" value="Leu-bd"/>
</dbReference>
<comment type="similarity">
    <text evidence="1">Belongs to the leucine-binding protein family.</text>
</comment>
<keyword evidence="2 3" id="KW-0732">Signal</keyword>
<gene>
    <name evidence="5" type="ORF">ABLV49_01515</name>
</gene>
<dbReference type="SUPFAM" id="SSF53822">
    <property type="entry name" value="Periplasmic binding protein-like I"/>
    <property type="match status" value="1"/>
</dbReference>
<dbReference type="RefSeq" id="WP_349279904.1">
    <property type="nucleotide sequence ID" value="NZ_CBCSCU010000008.1"/>
</dbReference>
<evidence type="ECO:0000256" key="3">
    <source>
        <dbReference type="SAM" id="SignalP"/>
    </source>
</evidence>
<feature type="domain" description="Leucine-binding protein" evidence="4">
    <location>
        <begin position="33"/>
        <end position="361"/>
    </location>
</feature>
<sequence length="378" mass="40892">MKKLLAGLIASATLFAGAPVQAVDGVTARQLLIGQSITLEGGKNDYGTAVLAGMQTYLSAVNARGGVNGRQVVLKTLDDDNKSAKAETNARQLVEKDKVFALFGSIEGGPSVAVMKAANELKVPFFGPMAGSPTLRRPYQPLVFPVRAEHREEFFALLSHAHSLGMRKVAFLRSDSETGEQHLANVRLICQRLGMTLVADLPFKSDITDAQLGSMVTQLEQAGAQMVFNHGGVGIYEKLIRKAKDKAMQTAFYAVNSASAQLVKRLGELSHGMVFTQVVPSPWERKSAITREYQTEFARFMPGQEFSYGSLEGYVTAKALVAALRLAGTSPSREGFVTALEGTTLDLNGLRASYDSSNHQGLAFVDISMVTRESKFRH</sequence>
<feature type="signal peptide" evidence="3">
    <location>
        <begin position="1"/>
        <end position="22"/>
    </location>
</feature>
<proteinExistence type="inferred from homology"/>
<dbReference type="PANTHER" id="PTHR47235">
    <property type="entry name" value="BLR6548 PROTEIN"/>
    <property type="match status" value="1"/>
</dbReference>
<evidence type="ECO:0000259" key="4">
    <source>
        <dbReference type="Pfam" id="PF13458"/>
    </source>
</evidence>
<dbReference type="PANTHER" id="PTHR47235:SF1">
    <property type="entry name" value="BLR6548 PROTEIN"/>
    <property type="match status" value="1"/>
</dbReference>
<name>A0AAU7LSC2_9BURK</name>
<protein>
    <submittedName>
        <fullName evidence="5">ABC transporter substrate-binding protein</fullName>
    </submittedName>
</protein>
<dbReference type="InterPro" id="IPR028082">
    <property type="entry name" value="Peripla_BP_I"/>
</dbReference>
<evidence type="ECO:0000256" key="2">
    <source>
        <dbReference type="ARBA" id="ARBA00022729"/>
    </source>
</evidence>
<accession>A0AAU7LSC2</accession>
<evidence type="ECO:0000313" key="5">
    <source>
        <dbReference type="EMBL" id="XBP70544.1"/>
    </source>
</evidence>
<dbReference type="Gene3D" id="3.40.50.2300">
    <property type="match status" value="2"/>
</dbReference>
<reference evidence="5" key="1">
    <citation type="submission" date="2024-05" db="EMBL/GenBank/DDBJ databases">
        <authorList>
            <person name="Bunk B."/>
            <person name="Swiderski J."/>
            <person name="Sproer C."/>
            <person name="Thiel V."/>
        </authorList>
    </citation>
    <scope>NUCLEOTIDE SEQUENCE</scope>
    <source>
        <strain evidence="5">DSM 17735</strain>
    </source>
</reference>
<dbReference type="AlphaFoldDB" id="A0AAU7LSC2"/>
<organism evidence="5">
    <name type="scientific">Polaromonas hydrogenivorans</name>
    <dbReference type="NCBI Taxonomy" id="335476"/>
    <lineage>
        <taxon>Bacteria</taxon>
        <taxon>Pseudomonadati</taxon>
        <taxon>Pseudomonadota</taxon>
        <taxon>Betaproteobacteria</taxon>
        <taxon>Burkholderiales</taxon>
        <taxon>Comamonadaceae</taxon>
        <taxon>Polaromonas</taxon>
    </lineage>
</organism>